<evidence type="ECO:0000256" key="1">
    <source>
        <dbReference type="SAM" id="MobiDB-lite"/>
    </source>
</evidence>
<reference evidence="3" key="1">
    <citation type="submission" date="2022-11" db="UniProtKB">
        <authorList>
            <consortium name="WormBaseParasite"/>
        </authorList>
    </citation>
    <scope>IDENTIFICATION</scope>
</reference>
<accession>A0A915K509</accession>
<keyword evidence="2" id="KW-1185">Reference proteome</keyword>
<organism evidence="2 3">
    <name type="scientific">Romanomermis culicivorax</name>
    <name type="common">Nematode worm</name>
    <dbReference type="NCBI Taxonomy" id="13658"/>
    <lineage>
        <taxon>Eukaryota</taxon>
        <taxon>Metazoa</taxon>
        <taxon>Ecdysozoa</taxon>
        <taxon>Nematoda</taxon>
        <taxon>Enoplea</taxon>
        <taxon>Dorylaimia</taxon>
        <taxon>Mermithida</taxon>
        <taxon>Mermithoidea</taxon>
        <taxon>Mermithidae</taxon>
        <taxon>Romanomermis</taxon>
    </lineage>
</organism>
<dbReference type="AlphaFoldDB" id="A0A915K509"/>
<feature type="compositionally biased region" description="Polar residues" evidence="1">
    <location>
        <begin position="18"/>
        <end position="29"/>
    </location>
</feature>
<protein>
    <submittedName>
        <fullName evidence="3">Uncharacterized protein</fullName>
    </submittedName>
</protein>
<feature type="region of interest" description="Disordered" evidence="1">
    <location>
        <begin position="1"/>
        <end position="29"/>
    </location>
</feature>
<proteinExistence type="predicted"/>
<name>A0A915K509_ROMCU</name>
<sequence>MTKTDKETSAKTPIIMPLSTTASSKLQSDNDNNITELIIEKQPETEVKNPKLPRNYTCDISVNSPNKNHRLKYEQKIDFCIVQETTKKLYMNSKNCAQAPKIMDVAYGIKTKQ</sequence>
<dbReference type="WBParaSite" id="nRc.2.0.1.t32930-RA">
    <property type="protein sequence ID" value="nRc.2.0.1.t32930-RA"/>
    <property type="gene ID" value="nRc.2.0.1.g32930"/>
</dbReference>
<evidence type="ECO:0000313" key="3">
    <source>
        <dbReference type="WBParaSite" id="nRc.2.0.1.t32930-RA"/>
    </source>
</evidence>
<dbReference type="Proteomes" id="UP000887565">
    <property type="component" value="Unplaced"/>
</dbReference>
<evidence type="ECO:0000313" key="2">
    <source>
        <dbReference type="Proteomes" id="UP000887565"/>
    </source>
</evidence>